<feature type="region of interest" description="Disordered" evidence="1">
    <location>
        <begin position="1"/>
        <end position="49"/>
    </location>
</feature>
<evidence type="ECO:0000256" key="2">
    <source>
        <dbReference type="SAM" id="Phobius"/>
    </source>
</evidence>
<dbReference type="AlphaFoldDB" id="A0A922CHU2"/>
<keyword evidence="2" id="KW-0812">Transmembrane</keyword>
<keyword evidence="4" id="KW-1185">Reference proteome</keyword>
<dbReference type="Proteomes" id="UP000791440">
    <property type="component" value="Unassembled WGS sequence"/>
</dbReference>
<comment type="caution">
    <text evidence="3">The sequence shown here is derived from an EMBL/GenBank/DDBJ whole genome shotgun (WGS) entry which is preliminary data.</text>
</comment>
<name>A0A922CHU2_MANSE</name>
<organism evidence="3 4">
    <name type="scientific">Manduca sexta</name>
    <name type="common">Tobacco hawkmoth</name>
    <name type="synonym">Tobacco hornworm</name>
    <dbReference type="NCBI Taxonomy" id="7130"/>
    <lineage>
        <taxon>Eukaryota</taxon>
        <taxon>Metazoa</taxon>
        <taxon>Ecdysozoa</taxon>
        <taxon>Arthropoda</taxon>
        <taxon>Hexapoda</taxon>
        <taxon>Insecta</taxon>
        <taxon>Pterygota</taxon>
        <taxon>Neoptera</taxon>
        <taxon>Endopterygota</taxon>
        <taxon>Lepidoptera</taxon>
        <taxon>Glossata</taxon>
        <taxon>Ditrysia</taxon>
        <taxon>Bombycoidea</taxon>
        <taxon>Sphingidae</taxon>
        <taxon>Sphinginae</taxon>
        <taxon>Sphingini</taxon>
        <taxon>Manduca</taxon>
    </lineage>
</organism>
<feature type="compositionally biased region" description="Low complexity" evidence="1">
    <location>
        <begin position="40"/>
        <end position="49"/>
    </location>
</feature>
<gene>
    <name evidence="3" type="ORF">O3G_MSEX004542</name>
</gene>
<evidence type="ECO:0000256" key="1">
    <source>
        <dbReference type="SAM" id="MobiDB-lite"/>
    </source>
</evidence>
<feature type="compositionally biased region" description="Basic residues" evidence="1">
    <location>
        <begin position="1"/>
        <end position="17"/>
    </location>
</feature>
<evidence type="ECO:0000313" key="3">
    <source>
        <dbReference type="EMBL" id="KAG6446662.1"/>
    </source>
</evidence>
<sequence length="141" mass="16252">MRPRRHAALTRTRRTARRTAPTRNSAGIRPTTKKNRHRTSSTSTETSASWSGTTARCNVCAHPRSVLNPTVAIPLAPARPHRPSRSHARRLPPSTVTFHTIRYFTIRFVVRFKHSVMWIFQPECYMDGNVLILLMWIFLCM</sequence>
<keyword evidence="2" id="KW-1133">Transmembrane helix</keyword>
<protein>
    <submittedName>
        <fullName evidence="3">Uncharacterized protein</fullName>
    </submittedName>
</protein>
<reference evidence="3" key="1">
    <citation type="journal article" date="2016" name="Insect Biochem. Mol. Biol.">
        <title>Multifaceted biological insights from a draft genome sequence of the tobacco hornworm moth, Manduca sexta.</title>
        <authorList>
            <person name="Kanost M.R."/>
            <person name="Arrese E.L."/>
            <person name="Cao X."/>
            <person name="Chen Y.R."/>
            <person name="Chellapilla S."/>
            <person name="Goldsmith M.R."/>
            <person name="Grosse-Wilde E."/>
            <person name="Heckel D.G."/>
            <person name="Herndon N."/>
            <person name="Jiang H."/>
            <person name="Papanicolaou A."/>
            <person name="Qu J."/>
            <person name="Soulages J.L."/>
            <person name="Vogel H."/>
            <person name="Walters J."/>
            <person name="Waterhouse R.M."/>
            <person name="Ahn S.J."/>
            <person name="Almeida F.C."/>
            <person name="An C."/>
            <person name="Aqrawi P."/>
            <person name="Bretschneider A."/>
            <person name="Bryant W.B."/>
            <person name="Bucks S."/>
            <person name="Chao H."/>
            <person name="Chevignon G."/>
            <person name="Christen J.M."/>
            <person name="Clarke D.F."/>
            <person name="Dittmer N.T."/>
            <person name="Ferguson L.C.F."/>
            <person name="Garavelou S."/>
            <person name="Gordon K.H.J."/>
            <person name="Gunaratna R.T."/>
            <person name="Han Y."/>
            <person name="Hauser F."/>
            <person name="He Y."/>
            <person name="Heidel-Fischer H."/>
            <person name="Hirsh A."/>
            <person name="Hu Y."/>
            <person name="Jiang H."/>
            <person name="Kalra D."/>
            <person name="Klinner C."/>
            <person name="Konig C."/>
            <person name="Kovar C."/>
            <person name="Kroll A.R."/>
            <person name="Kuwar S.S."/>
            <person name="Lee S.L."/>
            <person name="Lehman R."/>
            <person name="Li K."/>
            <person name="Li Z."/>
            <person name="Liang H."/>
            <person name="Lovelace S."/>
            <person name="Lu Z."/>
            <person name="Mansfield J.H."/>
            <person name="McCulloch K.J."/>
            <person name="Mathew T."/>
            <person name="Morton B."/>
            <person name="Muzny D.M."/>
            <person name="Neunemann D."/>
            <person name="Ongeri F."/>
            <person name="Pauchet Y."/>
            <person name="Pu L.L."/>
            <person name="Pyrousis I."/>
            <person name="Rao X.J."/>
            <person name="Redding A."/>
            <person name="Roesel C."/>
            <person name="Sanchez-Gracia A."/>
            <person name="Schaack S."/>
            <person name="Shukla A."/>
            <person name="Tetreau G."/>
            <person name="Wang Y."/>
            <person name="Xiong G.H."/>
            <person name="Traut W."/>
            <person name="Walsh T.K."/>
            <person name="Worley K.C."/>
            <person name="Wu D."/>
            <person name="Wu W."/>
            <person name="Wu Y.Q."/>
            <person name="Zhang X."/>
            <person name="Zou Z."/>
            <person name="Zucker H."/>
            <person name="Briscoe A.D."/>
            <person name="Burmester T."/>
            <person name="Clem R.J."/>
            <person name="Feyereisen R."/>
            <person name="Grimmelikhuijzen C.J.P."/>
            <person name="Hamodrakas S.J."/>
            <person name="Hansson B.S."/>
            <person name="Huguet E."/>
            <person name="Jermiin L.S."/>
            <person name="Lan Q."/>
            <person name="Lehman H.K."/>
            <person name="Lorenzen M."/>
            <person name="Merzendorfer H."/>
            <person name="Michalopoulos I."/>
            <person name="Morton D.B."/>
            <person name="Muthukrishnan S."/>
            <person name="Oakeshott J.G."/>
            <person name="Palmer W."/>
            <person name="Park Y."/>
            <person name="Passarelli A.L."/>
            <person name="Rozas J."/>
            <person name="Schwartz L.M."/>
            <person name="Smith W."/>
            <person name="Southgate A."/>
            <person name="Vilcinskas A."/>
            <person name="Vogt R."/>
            <person name="Wang P."/>
            <person name="Werren J."/>
            <person name="Yu X.Q."/>
            <person name="Zhou J.J."/>
            <person name="Brown S.J."/>
            <person name="Scherer S.E."/>
            <person name="Richards S."/>
            <person name="Blissard G.W."/>
        </authorList>
    </citation>
    <scope>NUCLEOTIDE SEQUENCE</scope>
</reference>
<proteinExistence type="predicted"/>
<keyword evidence="2" id="KW-0472">Membrane</keyword>
<accession>A0A922CHU2</accession>
<dbReference type="EMBL" id="JH668335">
    <property type="protein sequence ID" value="KAG6446662.1"/>
    <property type="molecule type" value="Genomic_DNA"/>
</dbReference>
<evidence type="ECO:0000313" key="4">
    <source>
        <dbReference type="Proteomes" id="UP000791440"/>
    </source>
</evidence>
<reference evidence="3" key="2">
    <citation type="submission" date="2020-12" db="EMBL/GenBank/DDBJ databases">
        <authorList>
            <person name="Kanost M."/>
        </authorList>
    </citation>
    <scope>NUCLEOTIDE SEQUENCE</scope>
</reference>
<feature type="transmembrane region" description="Helical" evidence="2">
    <location>
        <begin position="116"/>
        <end position="139"/>
    </location>
</feature>